<dbReference type="EMBL" id="MU004239">
    <property type="protein sequence ID" value="KAF2666333.1"/>
    <property type="molecule type" value="Genomic_DNA"/>
</dbReference>
<protein>
    <submittedName>
        <fullName evidence="2">HET-domain-containing protein</fullName>
    </submittedName>
</protein>
<dbReference type="InterPro" id="IPR010730">
    <property type="entry name" value="HET"/>
</dbReference>
<dbReference type="Pfam" id="PF06985">
    <property type="entry name" value="HET"/>
    <property type="match status" value="1"/>
</dbReference>
<proteinExistence type="predicted"/>
<evidence type="ECO:0000313" key="3">
    <source>
        <dbReference type="Proteomes" id="UP000799302"/>
    </source>
</evidence>
<keyword evidence="3" id="KW-1185">Reference proteome</keyword>
<name>A0A6A6U4W9_9PEZI</name>
<dbReference type="AlphaFoldDB" id="A0A6A6U4W9"/>
<evidence type="ECO:0000313" key="2">
    <source>
        <dbReference type="EMBL" id="KAF2666333.1"/>
    </source>
</evidence>
<accession>A0A6A6U4W9</accession>
<sequence length="252" mass="29029">MRLLQIDETGRVSLTRNHINNIPPYAILSHTWGSDEDEVTFQELSTGTGTHKVGFTKIRFCGQQAAKDGLQYFWVDTCAIDKSSSTELQESINSMFAWYRNAKKCYVYLTDVPTNTSIPWQTAFHKSRWFTRGWTLQELLAPSSVEFFSKDQRLGDKRSLEQDIHEITGIAVEALQNNDLSSFSVEERMSWTENRNTLREEDKVYSLLGIFGVYMPMLYSEGQNNAFRRLREEIAKNENMSSNHGLLSKRNG</sequence>
<gene>
    <name evidence="2" type="ORF">BT63DRAFT_434147</name>
</gene>
<dbReference type="Proteomes" id="UP000799302">
    <property type="component" value="Unassembled WGS sequence"/>
</dbReference>
<feature type="domain" description="Heterokaryon incompatibility" evidence="1">
    <location>
        <begin position="25"/>
        <end position="111"/>
    </location>
</feature>
<reference evidence="2" key="1">
    <citation type="journal article" date="2020" name="Stud. Mycol.">
        <title>101 Dothideomycetes genomes: a test case for predicting lifestyles and emergence of pathogens.</title>
        <authorList>
            <person name="Haridas S."/>
            <person name="Albert R."/>
            <person name="Binder M."/>
            <person name="Bloem J."/>
            <person name="Labutti K."/>
            <person name="Salamov A."/>
            <person name="Andreopoulos B."/>
            <person name="Baker S."/>
            <person name="Barry K."/>
            <person name="Bills G."/>
            <person name="Bluhm B."/>
            <person name="Cannon C."/>
            <person name="Castanera R."/>
            <person name="Culley D."/>
            <person name="Daum C."/>
            <person name="Ezra D."/>
            <person name="Gonzalez J."/>
            <person name="Henrissat B."/>
            <person name="Kuo A."/>
            <person name="Liang C."/>
            <person name="Lipzen A."/>
            <person name="Lutzoni F."/>
            <person name="Magnuson J."/>
            <person name="Mondo S."/>
            <person name="Nolan M."/>
            <person name="Ohm R."/>
            <person name="Pangilinan J."/>
            <person name="Park H.-J."/>
            <person name="Ramirez L."/>
            <person name="Alfaro M."/>
            <person name="Sun H."/>
            <person name="Tritt A."/>
            <person name="Yoshinaga Y."/>
            <person name="Zwiers L.-H."/>
            <person name="Turgeon B."/>
            <person name="Goodwin S."/>
            <person name="Spatafora J."/>
            <person name="Crous P."/>
            <person name="Grigoriev I."/>
        </authorList>
    </citation>
    <scope>NUCLEOTIDE SEQUENCE</scope>
    <source>
        <strain evidence="2">CBS 115976</strain>
    </source>
</reference>
<dbReference type="PANTHER" id="PTHR10622">
    <property type="entry name" value="HET DOMAIN-CONTAINING PROTEIN"/>
    <property type="match status" value="1"/>
</dbReference>
<organism evidence="2 3">
    <name type="scientific">Microthyrium microscopicum</name>
    <dbReference type="NCBI Taxonomy" id="703497"/>
    <lineage>
        <taxon>Eukaryota</taxon>
        <taxon>Fungi</taxon>
        <taxon>Dikarya</taxon>
        <taxon>Ascomycota</taxon>
        <taxon>Pezizomycotina</taxon>
        <taxon>Dothideomycetes</taxon>
        <taxon>Dothideomycetes incertae sedis</taxon>
        <taxon>Microthyriales</taxon>
        <taxon>Microthyriaceae</taxon>
        <taxon>Microthyrium</taxon>
    </lineage>
</organism>
<dbReference type="OrthoDB" id="674604at2759"/>
<evidence type="ECO:0000259" key="1">
    <source>
        <dbReference type="Pfam" id="PF06985"/>
    </source>
</evidence>
<dbReference type="PANTHER" id="PTHR10622:SF10">
    <property type="entry name" value="HET DOMAIN-CONTAINING PROTEIN"/>
    <property type="match status" value="1"/>
</dbReference>